<gene>
    <name evidence="1" type="ORF">FWK35_00025547</name>
</gene>
<dbReference type="OrthoDB" id="7480128at2759"/>
<dbReference type="EMBL" id="VUJU01007093">
    <property type="protein sequence ID" value="KAF0746745.1"/>
    <property type="molecule type" value="Genomic_DNA"/>
</dbReference>
<name>A0A6G0Y049_APHCR</name>
<dbReference type="Proteomes" id="UP000478052">
    <property type="component" value="Unassembled WGS sequence"/>
</dbReference>
<reference evidence="1 2" key="1">
    <citation type="submission" date="2019-08" db="EMBL/GenBank/DDBJ databases">
        <title>Whole genome of Aphis craccivora.</title>
        <authorList>
            <person name="Voronova N.V."/>
            <person name="Shulinski R.S."/>
            <person name="Bandarenka Y.V."/>
            <person name="Zhorov D.G."/>
            <person name="Warner D."/>
        </authorList>
    </citation>
    <scope>NUCLEOTIDE SEQUENCE [LARGE SCALE GENOMIC DNA]</scope>
    <source>
        <strain evidence="1">180601</strain>
        <tissue evidence="1">Whole Body</tissue>
    </source>
</reference>
<evidence type="ECO:0000313" key="1">
    <source>
        <dbReference type="EMBL" id="KAF0746745.1"/>
    </source>
</evidence>
<protein>
    <submittedName>
        <fullName evidence="1">Retrovirus-related Pol polyprotein from type-1 retrotransposable element R1</fullName>
    </submittedName>
</protein>
<sequence>MRAVWKRRGHGGNTLLDCPYRDPFRSELVDRVGHSLSVATLSGILCGPAVEDLPTDSVLRGEVIDEATESLRLLYRLVERLMSTKEEEERAWVPRHSCHLFVIWSGCFGQYLHKIGKEESSKCHHCQDENDSAEHTLFECPAWDEDRREMGNVSDLRVALNPGNIVRFMLSGPKK</sequence>
<dbReference type="AlphaFoldDB" id="A0A6G0Y049"/>
<keyword evidence="2" id="KW-1185">Reference proteome</keyword>
<organism evidence="1 2">
    <name type="scientific">Aphis craccivora</name>
    <name type="common">Cowpea aphid</name>
    <dbReference type="NCBI Taxonomy" id="307492"/>
    <lineage>
        <taxon>Eukaryota</taxon>
        <taxon>Metazoa</taxon>
        <taxon>Ecdysozoa</taxon>
        <taxon>Arthropoda</taxon>
        <taxon>Hexapoda</taxon>
        <taxon>Insecta</taxon>
        <taxon>Pterygota</taxon>
        <taxon>Neoptera</taxon>
        <taxon>Paraneoptera</taxon>
        <taxon>Hemiptera</taxon>
        <taxon>Sternorrhyncha</taxon>
        <taxon>Aphidomorpha</taxon>
        <taxon>Aphidoidea</taxon>
        <taxon>Aphididae</taxon>
        <taxon>Aphidini</taxon>
        <taxon>Aphis</taxon>
        <taxon>Aphis</taxon>
    </lineage>
</organism>
<accession>A0A6G0Y049</accession>
<proteinExistence type="predicted"/>
<evidence type="ECO:0000313" key="2">
    <source>
        <dbReference type="Proteomes" id="UP000478052"/>
    </source>
</evidence>
<comment type="caution">
    <text evidence="1">The sequence shown here is derived from an EMBL/GenBank/DDBJ whole genome shotgun (WGS) entry which is preliminary data.</text>
</comment>